<proteinExistence type="predicted"/>
<accession>X1JE26</accession>
<comment type="caution">
    <text evidence="1">The sequence shown here is derived from an EMBL/GenBank/DDBJ whole genome shotgun (WGS) entry which is preliminary data.</text>
</comment>
<gene>
    <name evidence="1" type="ORF">S06H3_00275</name>
</gene>
<evidence type="ECO:0000313" key="1">
    <source>
        <dbReference type="EMBL" id="GAH92252.1"/>
    </source>
</evidence>
<sequence>MFEIKKWRNVQKQKKEGGFKLKTYTKSDLDKELHGLFNLSPEIEITNLNEVEKWLKKHSR</sequence>
<dbReference type="AlphaFoldDB" id="X1JE26"/>
<dbReference type="EMBL" id="BARV01000043">
    <property type="protein sequence ID" value="GAH92252.1"/>
    <property type="molecule type" value="Genomic_DNA"/>
</dbReference>
<reference evidence="1" key="1">
    <citation type="journal article" date="2014" name="Front. Microbiol.">
        <title>High frequency of phylogenetically diverse reductive dehalogenase-homologous genes in deep subseafloor sedimentary metagenomes.</title>
        <authorList>
            <person name="Kawai M."/>
            <person name="Futagami T."/>
            <person name="Toyoda A."/>
            <person name="Takaki Y."/>
            <person name="Nishi S."/>
            <person name="Hori S."/>
            <person name="Arai W."/>
            <person name="Tsubouchi T."/>
            <person name="Morono Y."/>
            <person name="Uchiyama I."/>
            <person name="Ito T."/>
            <person name="Fujiyama A."/>
            <person name="Inagaki F."/>
            <person name="Takami H."/>
        </authorList>
    </citation>
    <scope>NUCLEOTIDE SEQUENCE</scope>
    <source>
        <strain evidence="1">Expedition CK06-06</strain>
    </source>
</reference>
<organism evidence="1">
    <name type="scientific">marine sediment metagenome</name>
    <dbReference type="NCBI Taxonomy" id="412755"/>
    <lineage>
        <taxon>unclassified sequences</taxon>
        <taxon>metagenomes</taxon>
        <taxon>ecological metagenomes</taxon>
    </lineage>
</organism>
<protein>
    <submittedName>
        <fullName evidence="1">Uncharacterized protein</fullName>
    </submittedName>
</protein>
<name>X1JE26_9ZZZZ</name>